<feature type="non-terminal residue" evidence="1">
    <location>
        <position position="34"/>
    </location>
</feature>
<organism evidence="1">
    <name type="scientific">marine sediment metagenome</name>
    <dbReference type="NCBI Taxonomy" id="412755"/>
    <lineage>
        <taxon>unclassified sequences</taxon>
        <taxon>metagenomes</taxon>
        <taxon>ecological metagenomes</taxon>
    </lineage>
</organism>
<dbReference type="EMBL" id="LAZR01002103">
    <property type="protein sequence ID" value="KKN34445.1"/>
    <property type="molecule type" value="Genomic_DNA"/>
</dbReference>
<protein>
    <submittedName>
        <fullName evidence="1">Uncharacterized protein</fullName>
    </submittedName>
</protein>
<reference evidence="1" key="1">
    <citation type="journal article" date="2015" name="Nature">
        <title>Complex archaea that bridge the gap between prokaryotes and eukaryotes.</title>
        <authorList>
            <person name="Spang A."/>
            <person name="Saw J.H."/>
            <person name="Jorgensen S.L."/>
            <person name="Zaremba-Niedzwiedzka K."/>
            <person name="Martijn J."/>
            <person name="Lind A.E."/>
            <person name="van Eijk R."/>
            <person name="Schleper C."/>
            <person name="Guy L."/>
            <person name="Ettema T.J."/>
        </authorList>
    </citation>
    <scope>NUCLEOTIDE SEQUENCE</scope>
</reference>
<proteinExistence type="predicted"/>
<comment type="caution">
    <text evidence="1">The sequence shown here is derived from an EMBL/GenBank/DDBJ whole genome shotgun (WGS) entry which is preliminary data.</text>
</comment>
<dbReference type="AlphaFoldDB" id="A0A0F9PRS4"/>
<gene>
    <name evidence="1" type="ORF">LCGC14_0793440</name>
</gene>
<accession>A0A0F9PRS4</accession>
<evidence type="ECO:0000313" key="1">
    <source>
        <dbReference type="EMBL" id="KKN34445.1"/>
    </source>
</evidence>
<sequence length="34" mass="4099">MPHLLPIRVGSLSFRDERSMSREQAREGRRVFRK</sequence>
<name>A0A0F9PRS4_9ZZZZ</name>